<keyword evidence="2 6" id="KW-0808">Transferase</keyword>
<dbReference type="SUPFAM" id="SSF53335">
    <property type="entry name" value="S-adenosyl-L-methionine-dependent methyltransferases"/>
    <property type="match status" value="1"/>
</dbReference>
<comment type="caution">
    <text evidence="9">The sequence shown here is derived from an EMBL/GenBank/DDBJ whole genome shotgun (WGS) entry which is preliminary data.</text>
</comment>
<evidence type="ECO:0000256" key="4">
    <source>
        <dbReference type="ARBA" id="ARBA00022747"/>
    </source>
</evidence>
<evidence type="ECO:0000313" key="9">
    <source>
        <dbReference type="EMBL" id="OEJ15443.1"/>
    </source>
</evidence>
<dbReference type="PRINTS" id="PR00105">
    <property type="entry name" value="C5METTRFRASE"/>
</dbReference>
<dbReference type="InterPro" id="IPR050750">
    <property type="entry name" value="C5-MTase"/>
</dbReference>
<evidence type="ECO:0000256" key="2">
    <source>
        <dbReference type="ARBA" id="ARBA00022679"/>
    </source>
</evidence>
<dbReference type="Proteomes" id="UP000095247">
    <property type="component" value="Unassembled WGS sequence"/>
</dbReference>
<dbReference type="InterPro" id="IPR029063">
    <property type="entry name" value="SAM-dependent_MTases_sf"/>
</dbReference>
<dbReference type="PANTHER" id="PTHR46098:SF1">
    <property type="entry name" value="TRNA (CYTOSINE(38)-C(5))-METHYLTRANSFERASE"/>
    <property type="match status" value="1"/>
</dbReference>
<keyword evidence="1 6" id="KW-0489">Methyltransferase</keyword>
<evidence type="ECO:0000256" key="7">
    <source>
        <dbReference type="RuleBase" id="RU000416"/>
    </source>
</evidence>
<dbReference type="PROSITE" id="PS00094">
    <property type="entry name" value="C5_MTASE_1"/>
    <property type="match status" value="1"/>
</dbReference>
<protein>
    <recommendedName>
        <fullName evidence="8">Cytosine-specific methyltransferase</fullName>
        <ecNumber evidence="8">2.1.1.37</ecNumber>
    </recommendedName>
</protein>
<dbReference type="AlphaFoldDB" id="A0A1E5NH14"/>
<evidence type="ECO:0000313" key="10">
    <source>
        <dbReference type="Proteomes" id="UP000095247"/>
    </source>
</evidence>
<organism evidence="9 10">
    <name type="scientific">Brachyspira hampsonii</name>
    <dbReference type="NCBI Taxonomy" id="1287055"/>
    <lineage>
        <taxon>Bacteria</taxon>
        <taxon>Pseudomonadati</taxon>
        <taxon>Spirochaetota</taxon>
        <taxon>Spirochaetia</taxon>
        <taxon>Brachyspirales</taxon>
        <taxon>Brachyspiraceae</taxon>
        <taxon>Brachyspira</taxon>
    </lineage>
</organism>
<dbReference type="EC" id="2.1.1.37" evidence="8"/>
<evidence type="ECO:0000256" key="3">
    <source>
        <dbReference type="ARBA" id="ARBA00022691"/>
    </source>
</evidence>
<keyword evidence="3 6" id="KW-0949">S-adenosyl-L-methionine</keyword>
<sequence length="277" mass="32009">MIKLFSAFSGIGAFEKALENLNIDFELIGFSEIDKYASESYSILHNADKNINYGDITKIDINTLPDFDLFTWGFPCQDLSVIGTQKGFNGEKSVLFFQGYEILKHKKPAVSIIENVSNLMSKKFDKELNTIIKLLGKIGYKTKILRMNAKEYGIPQNRDRVFIVSMINKYPHLNIKKEELFFYAKDILEDNADKKYYLSDKQFEAIERKGTAFEGRFKPFLLEDFIIANAINNRTDVPTSNFIKTDKGIRRLTPLECWLLMGWSKEDFSKVRHLSDT</sequence>
<keyword evidence="4" id="KW-0680">Restriction system</keyword>
<dbReference type="Gene3D" id="3.40.50.150">
    <property type="entry name" value="Vaccinia Virus protein VP39"/>
    <property type="match status" value="1"/>
</dbReference>
<dbReference type="EMBL" id="MDCO01000006">
    <property type="protein sequence ID" value="OEJ15443.1"/>
    <property type="molecule type" value="Genomic_DNA"/>
</dbReference>
<comment type="catalytic activity">
    <reaction evidence="5 8">
        <text>a 2'-deoxycytidine in DNA + S-adenosyl-L-methionine = a 5-methyl-2'-deoxycytidine in DNA + S-adenosyl-L-homocysteine + H(+)</text>
        <dbReference type="Rhea" id="RHEA:13681"/>
        <dbReference type="Rhea" id="RHEA-COMP:11369"/>
        <dbReference type="Rhea" id="RHEA-COMP:11370"/>
        <dbReference type="ChEBI" id="CHEBI:15378"/>
        <dbReference type="ChEBI" id="CHEBI:57856"/>
        <dbReference type="ChEBI" id="CHEBI:59789"/>
        <dbReference type="ChEBI" id="CHEBI:85452"/>
        <dbReference type="ChEBI" id="CHEBI:85454"/>
        <dbReference type="EC" id="2.1.1.37"/>
    </reaction>
</comment>
<dbReference type="RefSeq" id="WP_069725994.1">
    <property type="nucleotide sequence ID" value="NZ_MDCO01000006.1"/>
</dbReference>
<dbReference type="GO" id="GO:0032259">
    <property type="term" value="P:methylation"/>
    <property type="evidence" value="ECO:0007669"/>
    <property type="project" value="UniProtKB-KW"/>
</dbReference>
<dbReference type="InterPro" id="IPR001525">
    <property type="entry name" value="C5_MeTfrase"/>
</dbReference>
<dbReference type="GO" id="GO:0003886">
    <property type="term" value="F:DNA (cytosine-5-)-methyltransferase activity"/>
    <property type="evidence" value="ECO:0007669"/>
    <property type="project" value="UniProtKB-EC"/>
</dbReference>
<evidence type="ECO:0000256" key="5">
    <source>
        <dbReference type="ARBA" id="ARBA00047422"/>
    </source>
</evidence>
<evidence type="ECO:0000256" key="1">
    <source>
        <dbReference type="ARBA" id="ARBA00022603"/>
    </source>
</evidence>
<dbReference type="NCBIfam" id="TIGR00675">
    <property type="entry name" value="dcm"/>
    <property type="match status" value="1"/>
</dbReference>
<dbReference type="InterPro" id="IPR018117">
    <property type="entry name" value="C5_DNA_meth_AS"/>
</dbReference>
<proteinExistence type="inferred from homology"/>
<dbReference type="GO" id="GO:0009307">
    <property type="term" value="P:DNA restriction-modification system"/>
    <property type="evidence" value="ECO:0007669"/>
    <property type="project" value="UniProtKB-KW"/>
</dbReference>
<dbReference type="PROSITE" id="PS51679">
    <property type="entry name" value="SAM_MT_C5"/>
    <property type="match status" value="1"/>
</dbReference>
<feature type="active site" evidence="6">
    <location>
        <position position="76"/>
    </location>
</feature>
<comment type="similarity">
    <text evidence="6 7">Belongs to the class I-like SAM-binding methyltransferase superfamily. C5-methyltransferase family.</text>
</comment>
<reference evidence="9 10" key="1">
    <citation type="submission" date="2016-08" db="EMBL/GenBank/DDBJ databases">
        <title>Characterization and recognition of Brachyspira hampsonii sp. nov., a novel intestinal spirochete that is pathogenic to pigs.</title>
        <authorList>
            <person name="Mirajkar N."/>
            <person name="La T."/>
            <person name="Phillips N."/>
            <person name="Hampson D."/>
            <person name="Gebhart C."/>
        </authorList>
    </citation>
    <scope>NUCLEOTIDE SEQUENCE [LARGE SCALE GENOMIC DNA]</scope>
    <source>
        <strain evidence="9 10">P280/1</strain>
    </source>
</reference>
<dbReference type="Pfam" id="PF00145">
    <property type="entry name" value="DNA_methylase"/>
    <property type="match status" value="1"/>
</dbReference>
<accession>A0A1E5NH14</accession>
<dbReference type="PANTHER" id="PTHR46098">
    <property type="entry name" value="TRNA (CYTOSINE(38)-C(5))-METHYLTRANSFERASE"/>
    <property type="match status" value="1"/>
</dbReference>
<name>A0A1E5NH14_9SPIR</name>
<gene>
    <name evidence="9" type="ORF">BFL38_14235</name>
</gene>
<evidence type="ECO:0000256" key="8">
    <source>
        <dbReference type="RuleBase" id="RU000417"/>
    </source>
</evidence>
<evidence type="ECO:0000256" key="6">
    <source>
        <dbReference type="PROSITE-ProRule" id="PRU01016"/>
    </source>
</evidence>